<dbReference type="SUPFAM" id="SSF88946">
    <property type="entry name" value="Sigma2 domain of RNA polymerase sigma factors"/>
    <property type="match status" value="1"/>
</dbReference>
<dbReference type="OrthoDB" id="9803470at2"/>
<evidence type="ECO:0000259" key="7">
    <source>
        <dbReference type="Pfam" id="PF08281"/>
    </source>
</evidence>
<dbReference type="Gene3D" id="1.10.1740.10">
    <property type="match status" value="1"/>
</dbReference>
<evidence type="ECO:0000256" key="2">
    <source>
        <dbReference type="ARBA" id="ARBA00023015"/>
    </source>
</evidence>
<dbReference type="InterPro" id="IPR036388">
    <property type="entry name" value="WH-like_DNA-bd_sf"/>
</dbReference>
<dbReference type="InterPro" id="IPR039425">
    <property type="entry name" value="RNA_pol_sigma-70-like"/>
</dbReference>
<evidence type="ECO:0000259" key="6">
    <source>
        <dbReference type="Pfam" id="PF04542"/>
    </source>
</evidence>
<evidence type="ECO:0000313" key="9">
    <source>
        <dbReference type="Proteomes" id="UP000320672"/>
    </source>
</evidence>
<name>A0A517MHY0_9BACT</name>
<organism evidence="8 9">
    <name type="scientific">Roseimaritima multifibrata</name>
    <dbReference type="NCBI Taxonomy" id="1930274"/>
    <lineage>
        <taxon>Bacteria</taxon>
        <taxon>Pseudomonadati</taxon>
        <taxon>Planctomycetota</taxon>
        <taxon>Planctomycetia</taxon>
        <taxon>Pirellulales</taxon>
        <taxon>Pirellulaceae</taxon>
        <taxon>Roseimaritima</taxon>
    </lineage>
</organism>
<dbReference type="RefSeq" id="WP_145352511.1">
    <property type="nucleotide sequence ID" value="NZ_CP036262.1"/>
</dbReference>
<dbReference type="NCBIfam" id="TIGR02943">
    <property type="entry name" value="Sig70_famx1"/>
    <property type="match status" value="1"/>
</dbReference>
<protein>
    <submittedName>
        <fullName evidence="8">RNA polymerase sigma factor YlaC</fullName>
    </submittedName>
</protein>
<gene>
    <name evidence="8" type="primary">ylaC</name>
    <name evidence="8" type="ORF">FF011L_32630</name>
</gene>
<sequence length="189" mass="22053">MTSASTSEPEDWVEEYGDALYRYAVSRLRDATAAEEVVQQTFVAGLEHQSQFAGRGTHQGWLMGILKRKIIDFIRDQRRMTSSESVDPSDSLNLYFDERGRWKKSMRETLLQPLDSIDRAEFWPIFQKCLAALPEKQSGVFALREMEELNSTEICKELNITPSNLWVLLHRARIRLARCIKLRWLQEKE</sequence>
<dbReference type="Pfam" id="PF04542">
    <property type="entry name" value="Sigma70_r2"/>
    <property type="match status" value="1"/>
</dbReference>
<proteinExistence type="inferred from homology"/>
<evidence type="ECO:0000256" key="5">
    <source>
        <dbReference type="ARBA" id="ARBA00023163"/>
    </source>
</evidence>
<dbReference type="InterPro" id="IPR013249">
    <property type="entry name" value="RNA_pol_sigma70_r4_t2"/>
</dbReference>
<dbReference type="GO" id="GO:0016987">
    <property type="term" value="F:sigma factor activity"/>
    <property type="evidence" value="ECO:0007669"/>
    <property type="project" value="UniProtKB-KW"/>
</dbReference>
<keyword evidence="4" id="KW-0238">DNA-binding</keyword>
<dbReference type="InterPro" id="IPR013324">
    <property type="entry name" value="RNA_pol_sigma_r3/r4-like"/>
</dbReference>
<keyword evidence="2" id="KW-0805">Transcription regulation</keyword>
<accession>A0A517MHY0</accession>
<evidence type="ECO:0000256" key="1">
    <source>
        <dbReference type="ARBA" id="ARBA00010641"/>
    </source>
</evidence>
<dbReference type="GO" id="GO:0006352">
    <property type="term" value="P:DNA-templated transcription initiation"/>
    <property type="evidence" value="ECO:0007669"/>
    <property type="project" value="InterPro"/>
</dbReference>
<dbReference type="NCBIfam" id="TIGR02937">
    <property type="entry name" value="sigma70-ECF"/>
    <property type="match status" value="1"/>
</dbReference>
<keyword evidence="3" id="KW-0731">Sigma factor</keyword>
<dbReference type="PANTHER" id="PTHR43133:SF8">
    <property type="entry name" value="RNA POLYMERASE SIGMA FACTOR HI_1459-RELATED"/>
    <property type="match status" value="1"/>
</dbReference>
<dbReference type="Pfam" id="PF08281">
    <property type="entry name" value="Sigma70_r4_2"/>
    <property type="match status" value="1"/>
</dbReference>
<dbReference type="Gene3D" id="1.10.10.10">
    <property type="entry name" value="Winged helix-like DNA-binding domain superfamily/Winged helix DNA-binding domain"/>
    <property type="match status" value="1"/>
</dbReference>
<dbReference type="Proteomes" id="UP000320672">
    <property type="component" value="Chromosome"/>
</dbReference>
<dbReference type="GO" id="GO:0003677">
    <property type="term" value="F:DNA binding"/>
    <property type="evidence" value="ECO:0007669"/>
    <property type="project" value="UniProtKB-KW"/>
</dbReference>
<feature type="domain" description="RNA polymerase sigma factor 70 region 4 type 2" evidence="7">
    <location>
        <begin position="126"/>
        <end position="176"/>
    </location>
</feature>
<dbReference type="PANTHER" id="PTHR43133">
    <property type="entry name" value="RNA POLYMERASE ECF-TYPE SIGMA FACTO"/>
    <property type="match status" value="1"/>
</dbReference>
<dbReference type="InterPro" id="IPR013325">
    <property type="entry name" value="RNA_pol_sigma_r2"/>
</dbReference>
<dbReference type="InterPro" id="IPR014289">
    <property type="entry name" value="RNA_pol_sigma-24-rel"/>
</dbReference>
<feature type="domain" description="RNA polymerase sigma-70 region 2" evidence="6">
    <location>
        <begin position="13"/>
        <end position="79"/>
    </location>
</feature>
<dbReference type="InterPro" id="IPR007627">
    <property type="entry name" value="RNA_pol_sigma70_r2"/>
</dbReference>
<dbReference type="KEGG" id="rml:FF011L_32630"/>
<keyword evidence="5" id="KW-0804">Transcription</keyword>
<dbReference type="AlphaFoldDB" id="A0A517MHY0"/>
<comment type="similarity">
    <text evidence="1">Belongs to the sigma-70 factor family. ECF subfamily.</text>
</comment>
<dbReference type="SUPFAM" id="SSF88659">
    <property type="entry name" value="Sigma3 and sigma4 domains of RNA polymerase sigma factors"/>
    <property type="match status" value="1"/>
</dbReference>
<evidence type="ECO:0000313" key="8">
    <source>
        <dbReference type="EMBL" id="QDS94484.1"/>
    </source>
</evidence>
<keyword evidence="9" id="KW-1185">Reference proteome</keyword>
<evidence type="ECO:0000256" key="4">
    <source>
        <dbReference type="ARBA" id="ARBA00023125"/>
    </source>
</evidence>
<dbReference type="EMBL" id="CP036262">
    <property type="protein sequence ID" value="QDS94484.1"/>
    <property type="molecule type" value="Genomic_DNA"/>
</dbReference>
<reference evidence="8 9" key="1">
    <citation type="submission" date="2019-02" db="EMBL/GenBank/DDBJ databases">
        <title>Deep-cultivation of Planctomycetes and their phenomic and genomic characterization uncovers novel biology.</title>
        <authorList>
            <person name="Wiegand S."/>
            <person name="Jogler M."/>
            <person name="Boedeker C."/>
            <person name="Pinto D."/>
            <person name="Vollmers J."/>
            <person name="Rivas-Marin E."/>
            <person name="Kohn T."/>
            <person name="Peeters S.H."/>
            <person name="Heuer A."/>
            <person name="Rast P."/>
            <person name="Oberbeckmann S."/>
            <person name="Bunk B."/>
            <person name="Jeske O."/>
            <person name="Meyerdierks A."/>
            <person name="Storesund J.E."/>
            <person name="Kallscheuer N."/>
            <person name="Luecker S."/>
            <person name="Lage O.M."/>
            <person name="Pohl T."/>
            <person name="Merkel B.J."/>
            <person name="Hornburger P."/>
            <person name="Mueller R.-W."/>
            <person name="Bruemmer F."/>
            <person name="Labrenz M."/>
            <person name="Spormann A.M."/>
            <person name="Op den Camp H."/>
            <person name="Overmann J."/>
            <person name="Amann R."/>
            <person name="Jetten M.S.M."/>
            <person name="Mascher T."/>
            <person name="Medema M.H."/>
            <person name="Devos D.P."/>
            <person name="Kaster A.-K."/>
            <person name="Ovreas L."/>
            <person name="Rohde M."/>
            <person name="Galperin M.Y."/>
            <person name="Jogler C."/>
        </authorList>
    </citation>
    <scope>NUCLEOTIDE SEQUENCE [LARGE SCALE GENOMIC DNA]</scope>
    <source>
        <strain evidence="8 9">FF011L</strain>
    </source>
</reference>
<evidence type="ECO:0000256" key="3">
    <source>
        <dbReference type="ARBA" id="ARBA00023082"/>
    </source>
</evidence>
<dbReference type="InterPro" id="IPR014284">
    <property type="entry name" value="RNA_pol_sigma-70_dom"/>
</dbReference>